<organism evidence="15 16">
    <name type="scientific">Serinus canaria</name>
    <name type="common">Island canary</name>
    <name type="synonym">Fringilla canaria</name>
    <dbReference type="NCBI Taxonomy" id="9135"/>
    <lineage>
        <taxon>Eukaryota</taxon>
        <taxon>Metazoa</taxon>
        <taxon>Chordata</taxon>
        <taxon>Craniata</taxon>
        <taxon>Vertebrata</taxon>
        <taxon>Euteleostomi</taxon>
        <taxon>Archelosauria</taxon>
        <taxon>Archosauria</taxon>
        <taxon>Dinosauria</taxon>
        <taxon>Saurischia</taxon>
        <taxon>Theropoda</taxon>
        <taxon>Coelurosauria</taxon>
        <taxon>Aves</taxon>
        <taxon>Neognathae</taxon>
        <taxon>Neoaves</taxon>
        <taxon>Telluraves</taxon>
        <taxon>Australaves</taxon>
        <taxon>Passeriformes</taxon>
        <taxon>Passeroidea</taxon>
        <taxon>Fringillidae</taxon>
        <taxon>Carduelinae</taxon>
        <taxon>Serinus</taxon>
    </lineage>
</organism>
<comment type="function">
    <text evidence="11">Promotes matrix assembly. Involved in the organization of skeletal muscles and in the formation of neuromuscular junctions.</text>
</comment>
<dbReference type="InterPro" id="IPR003961">
    <property type="entry name" value="FN3_dom"/>
</dbReference>
<dbReference type="InterPro" id="IPR036116">
    <property type="entry name" value="FN3_sf"/>
</dbReference>
<dbReference type="Pfam" id="PF00092">
    <property type="entry name" value="VWA"/>
    <property type="match status" value="1"/>
</dbReference>
<dbReference type="GO" id="GO:0005604">
    <property type="term" value="C:basement membrane"/>
    <property type="evidence" value="ECO:0007669"/>
    <property type="project" value="UniProtKB-SubCell"/>
</dbReference>
<dbReference type="GO" id="GO:0005614">
    <property type="term" value="C:interstitial matrix"/>
    <property type="evidence" value="ECO:0007669"/>
    <property type="project" value="Ensembl"/>
</dbReference>
<dbReference type="GO" id="GO:0050436">
    <property type="term" value="F:microfibril binding"/>
    <property type="evidence" value="ECO:0007669"/>
    <property type="project" value="Ensembl"/>
</dbReference>
<feature type="domain" description="VWFA" evidence="13">
    <location>
        <begin position="39"/>
        <end position="214"/>
    </location>
</feature>
<evidence type="ECO:0000256" key="3">
    <source>
        <dbReference type="ARBA" id="ARBA00022530"/>
    </source>
</evidence>
<dbReference type="InterPro" id="IPR036465">
    <property type="entry name" value="vWFA_dom_sf"/>
</dbReference>
<dbReference type="Gene3D" id="3.40.50.410">
    <property type="entry name" value="von Willebrand factor, type A domain"/>
    <property type="match status" value="1"/>
</dbReference>
<dbReference type="PANTHER" id="PTHR24020">
    <property type="entry name" value="COLLAGEN ALPHA"/>
    <property type="match status" value="1"/>
</dbReference>
<gene>
    <name evidence="15" type="primary">VWA1</name>
</gene>
<evidence type="ECO:0000256" key="2">
    <source>
        <dbReference type="ARBA" id="ARBA00022525"/>
    </source>
</evidence>
<keyword evidence="6" id="KW-0677">Repeat</keyword>
<comment type="subunit">
    <text evidence="12">Homodimer or homomultimer; disulfide-linked. Interacts with HSPG2.</text>
</comment>
<dbReference type="InterPro" id="IPR002035">
    <property type="entry name" value="VWF_A"/>
</dbReference>
<evidence type="ECO:0000256" key="9">
    <source>
        <dbReference type="ARBA" id="ARBA00023180"/>
    </source>
</evidence>
<reference evidence="15" key="1">
    <citation type="submission" date="2025-08" db="UniProtKB">
        <authorList>
            <consortium name="Ensembl"/>
        </authorList>
    </citation>
    <scope>IDENTIFICATION</scope>
</reference>
<accession>A0A8C9NYB3</accession>
<proteinExistence type="predicted"/>
<dbReference type="FunFam" id="3.40.50.410:FF:000046">
    <property type="entry name" value="von Willebrand factor A domain-containing protein 1"/>
    <property type="match status" value="1"/>
</dbReference>
<keyword evidence="2" id="KW-0964">Secreted</keyword>
<keyword evidence="5" id="KW-0732">Signal</keyword>
<evidence type="ECO:0000256" key="5">
    <source>
        <dbReference type="ARBA" id="ARBA00022729"/>
    </source>
</evidence>
<name>A0A8C9NYB3_SERCA</name>
<evidence type="ECO:0000256" key="4">
    <source>
        <dbReference type="ARBA" id="ARBA00022553"/>
    </source>
</evidence>
<dbReference type="PRINTS" id="PR00453">
    <property type="entry name" value="VWFADOMAIN"/>
</dbReference>
<keyword evidence="3" id="KW-0272">Extracellular matrix</keyword>
<evidence type="ECO:0000256" key="1">
    <source>
        <dbReference type="ARBA" id="ARBA00004302"/>
    </source>
</evidence>
<reference evidence="15" key="2">
    <citation type="submission" date="2025-09" db="UniProtKB">
        <authorList>
            <consortium name="Ensembl"/>
        </authorList>
    </citation>
    <scope>IDENTIFICATION</scope>
</reference>
<dbReference type="GeneTree" id="ENSGT00940000160734"/>
<dbReference type="Proteomes" id="UP000694409">
    <property type="component" value="Unassembled WGS sequence"/>
</dbReference>
<dbReference type="CDD" id="cd01472">
    <property type="entry name" value="vWA_collagen"/>
    <property type="match status" value="1"/>
</dbReference>
<evidence type="ECO:0000256" key="11">
    <source>
        <dbReference type="ARBA" id="ARBA00046169"/>
    </source>
</evidence>
<evidence type="ECO:0000256" key="8">
    <source>
        <dbReference type="ARBA" id="ARBA00023157"/>
    </source>
</evidence>
<keyword evidence="7" id="KW-0084">Basement membrane</keyword>
<dbReference type="FunFam" id="2.60.40.10:FF:000638">
    <property type="entry name" value="von Willebrand factor A domain-containing 1"/>
    <property type="match status" value="1"/>
</dbReference>
<dbReference type="Pfam" id="PF00041">
    <property type="entry name" value="fn3"/>
    <property type="match status" value="1"/>
</dbReference>
<evidence type="ECO:0000256" key="12">
    <source>
        <dbReference type="ARBA" id="ARBA00063852"/>
    </source>
</evidence>
<evidence type="ECO:0000313" key="15">
    <source>
        <dbReference type="Ensembl" id="ENSSCAP00000024179.1"/>
    </source>
</evidence>
<keyword evidence="4" id="KW-0597">Phosphoprotein</keyword>
<evidence type="ECO:0000313" key="16">
    <source>
        <dbReference type="Proteomes" id="UP000694409"/>
    </source>
</evidence>
<dbReference type="InterPro" id="IPR050525">
    <property type="entry name" value="ECM_Assembly_Org"/>
</dbReference>
<feature type="domain" description="Fibronectin type-III" evidence="14">
    <location>
        <begin position="323"/>
        <end position="411"/>
    </location>
</feature>
<dbReference type="FunFam" id="2.60.40.10:FF:001442">
    <property type="entry name" value="von Willebrand factor A domain containing 1"/>
    <property type="match status" value="1"/>
</dbReference>
<comment type="subcellular location">
    <subcellularLocation>
        <location evidence="1">Secreted</location>
        <location evidence="1">Extracellular space</location>
        <location evidence="1">Extracellular matrix</location>
        <location evidence="1">Basement membrane</location>
    </subcellularLocation>
</comment>
<keyword evidence="16" id="KW-1185">Reference proteome</keyword>
<evidence type="ECO:0000256" key="7">
    <source>
        <dbReference type="ARBA" id="ARBA00022869"/>
    </source>
</evidence>
<evidence type="ECO:0000256" key="10">
    <source>
        <dbReference type="ARBA" id="ARBA00029542"/>
    </source>
</evidence>
<evidence type="ECO:0000259" key="14">
    <source>
        <dbReference type="PROSITE" id="PS50853"/>
    </source>
</evidence>
<dbReference type="InterPro" id="IPR013783">
    <property type="entry name" value="Ig-like_fold"/>
</dbReference>
<dbReference type="GO" id="GO:0005576">
    <property type="term" value="C:extracellular region"/>
    <property type="evidence" value="ECO:0007669"/>
    <property type="project" value="Ensembl"/>
</dbReference>
<protein>
    <recommendedName>
        <fullName evidence="10">von Willebrand factor A domain-containing protein 1</fullName>
    </recommendedName>
</protein>
<keyword evidence="9" id="KW-0325">Glycoprotein</keyword>
<dbReference type="AlphaFoldDB" id="A0A8C9NYB3"/>
<evidence type="ECO:0000259" key="13">
    <source>
        <dbReference type="PROSITE" id="PS50234"/>
    </source>
</evidence>
<dbReference type="SMART" id="SM00060">
    <property type="entry name" value="FN3"/>
    <property type="match status" value="2"/>
</dbReference>
<dbReference type="SMART" id="SM00327">
    <property type="entry name" value="VWA"/>
    <property type="match status" value="1"/>
</dbReference>
<dbReference type="SUPFAM" id="SSF53300">
    <property type="entry name" value="vWA-like"/>
    <property type="match status" value="1"/>
</dbReference>
<dbReference type="GO" id="GO:0051260">
    <property type="term" value="P:protein homooligomerization"/>
    <property type="evidence" value="ECO:0007669"/>
    <property type="project" value="Ensembl"/>
</dbReference>
<dbReference type="PROSITE" id="PS50234">
    <property type="entry name" value="VWFA"/>
    <property type="match status" value="1"/>
</dbReference>
<evidence type="ECO:0000256" key="6">
    <source>
        <dbReference type="ARBA" id="ARBA00022737"/>
    </source>
</evidence>
<dbReference type="Gene3D" id="2.60.40.10">
    <property type="entry name" value="Immunoglobulins"/>
    <property type="match status" value="2"/>
</dbReference>
<dbReference type="Ensembl" id="ENSSCAT00000026893.1">
    <property type="protein sequence ID" value="ENSSCAP00000024179.1"/>
    <property type="gene ID" value="ENSSCAG00000017304.1"/>
</dbReference>
<dbReference type="GO" id="GO:0042803">
    <property type="term" value="F:protein homodimerization activity"/>
    <property type="evidence" value="ECO:0007669"/>
    <property type="project" value="Ensembl"/>
</dbReference>
<dbReference type="PANTHER" id="PTHR24020:SF77">
    <property type="entry name" value="VON WILLEBRAND FACTOR A DOMAIN-CONTAINING PROTEIN 1"/>
    <property type="match status" value="1"/>
</dbReference>
<feature type="domain" description="Fibronectin type-III" evidence="14">
    <location>
        <begin position="213"/>
        <end position="306"/>
    </location>
</feature>
<dbReference type="PROSITE" id="PS50853">
    <property type="entry name" value="FN3"/>
    <property type="match status" value="2"/>
</dbReference>
<dbReference type="GO" id="GO:0030198">
    <property type="term" value="P:extracellular matrix organization"/>
    <property type="evidence" value="ECO:0007669"/>
    <property type="project" value="Ensembl"/>
</dbReference>
<sequence length="523" mass="57521">GLSWAGFGAELSQAAFGAELALGLSWAGFGPSTSNTEGDLLFLLDSSASVSRHEFSKVKEFMWDLLQPFTFGPRDVQTSIIHISTTPSMEFPFDQHLTSSALQKAIGATRQLMGDTNTGQALSYAREKLFSSQAGARPDVPKVLVWVTDGFSTDDISEPMQLLKDRGVTVFIVSTGRGNFLQLSAAASPPSDRHLHFVDVDDLPIITPELRDAIRGRHSWELTSALSFRLVWPQLLSQESGFYSLEYGPGANPAARRSLQVPGAQSSLVLSQLAPGTTYEVTLVPESNERYFPPRGWGTRVTTLPGKGTGLGAPGSPPCQEISPAQVLISDSGPRSFQVSWAPVLDSVATYQVLYGPLPGNSAQVLQVDGRHNSTLVEHLAPNTTYLVTVTAIYRSGKEKSLSAKACTLEGERGQHQEGPQRVTCPEGDSESSSWVEFIIQNPDPGWNLLFRIQSLGGFLLSRIQFFYYSESSPWVEFYSSESSFLFFRIQFFYYSESSFLLFRIQFLGGIYYSESSFLLFRI</sequence>
<keyword evidence="8" id="KW-1015">Disulfide bond</keyword>
<dbReference type="CDD" id="cd00063">
    <property type="entry name" value="FN3"/>
    <property type="match status" value="1"/>
</dbReference>
<dbReference type="GO" id="GO:0048266">
    <property type="term" value="P:behavioral response to pain"/>
    <property type="evidence" value="ECO:0007669"/>
    <property type="project" value="Ensembl"/>
</dbReference>
<dbReference type="SUPFAM" id="SSF49265">
    <property type="entry name" value="Fibronectin type III"/>
    <property type="match status" value="2"/>
</dbReference>